<evidence type="ECO:0000313" key="2">
    <source>
        <dbReference type="EMBL" id="MBB6327567.1"/>
    </source>
</evidence>
<accession>A0A841MPX5</accession>
<protein>
    <submittedName>
        <fullName evidence="2">Uncharacterized protein</fullName>
    </submittedName>
</protein>
<comment type="caution">
    <text evidence="2">The sequence shown here is derived from an EMBL/GenBank/DDBJ whole genome shotgun (WGS) entry which is preliminary data.</text>
</comment>
<dbReference type="EMBL" id="JACIJO010000003">
    <property type="protein sequence ID" value="MBB6327567.1"/>
    <property type="molecule type" value="Genomic_DNA"/>
</dbReference>
<keyword evidence="1" id="KW-1133">Transmembrane helix</keyword>
<evidence type="ECO:0000313" key="3">
    <source>
        <dbReference type="Proteomes" id="UP000588604"/>
    </source>
</evidence>
<evidence type="ECO:0000256" key="1">
    <source>
        <dbReference type="SAM" id="Phobius"/>
    </source>
</evidence>
<keyword evidence="1" id="KW-0812">Transmembrane</keyword>
<sequence length="200" mass="21949">MNMEIGLICSLTGERASFTNTCPTYSIDVKAAQEISDNDFEEAAFQIDQISEPKLRELRMEQNFPLAVTGGFIAGILGAILWGMITVATNFQIGYMAIAIGAGVGFTIRYLGKGVDQSFGIAGGAIALISCVLGNFLSIIGFIANEEGIGFLETLLIFDYSYTFLLMEETFQIIDLLFYSIAAYEGYKFSFRVLSRQELI</sequence>
<gene>
    <name evidence="2" type="ORF">FHS59_003210</name>
</gene>
<name>A0A841MPX5_9BACT</name>
<feature type="transmembrane region" description="Helical" evidence="1">
    <location>
        <begin position="119"/>
        <end position="144"/>
    </location>
</feature>
<feature type="transmembrane region" description="Helical" evidence="1">
    <location>
        <begin position="64"/>
        <end position="85"/>
    </location>
</feature>
<proteinExistence type="predicted"/>
<keyword evidence="3" id="KW-1185">Reference proteome</keyword>
<dbReference type="Proteomes" id="UP000588604">
    <property type="component" value="Unassembled WGS sequence"/>
</dbReference>
<dbReference type="AlphaFoldDB" id="A0A841MPX5"/>
<feature type="transmembrane region" description="Helical" evidence="1">
    <location>
        <begin position="91"/>
        <end position="112"/>
    </location>
</feature>
<organism evidence="2 3">
    <name type="scientific">Algoriphagus iocasae</name>
    <dbReference type="NCBI Taxonomy" id="1836499"/>
    <lineage>
        <taxon>Bacteria</taxon>
        <taxon>Pseudomonadati</taxon>
        <taxon>Bacteroidota</taxon>
        <taxon>Cytophagia</taxon>
        <taxon>Cytophagales</taxon>
        <taxon>Cyclobacteriaceae</taxon>
        <taxon>Algoriphagus</taxon>
    </lineage>
</organism>
<dbReference type="RefSeq" id="WP_246388491.1">
    <property type="nucleotide sequence ID" value="NZ_JACIJO010000003.1"/>
</dbReference>
<reference evidence="2 3" key="1">
    <citation type="submission" date="2020-08" db="EMBL/GenBank/DDBJ databases">
        <title>Genomic Encyclopedia of Type Strains, Phase IV (KMG-IV): sequencing the most valuable type-strain genomes for metagenomic binning, comparative biology and taxonomic classification.</title>
        <authorList>
            <person name="Goeker M."/>
        </authorList>
    </citation>
    <scope>NUCLEOTIDE SEQUENCE [LARGE SCALE GENOMIC DNA]</scope>
    <source>
        <strain evidence="2 3">DSM 102044</strain>
    </source>
</reference>
<keyword evidence="1" id="KW-0472">Membrane</keyword>